<dbReference type="Gene3D" id="2.120.10.30">
    <property type="entry name" value="TolB, C-terminal domain"/>
    <property type="match status" value="1"/>
</dbReference>
<evidence type="ECO:0000313" key="5">
    <source>
        <dbReference type="Proteomes" id="UP000694480"/>
    </source>
</evidence>
<dbReference type="PANTHER" id="PTHR19328:SF75">
    <property type="entry name" value="ALDOSE SUGAR DEHYDROGENASE YLII"/>
    <property type="match status" value="1"/>
</dbReference>
<dbReference type="Proteomes" id="UP000694480">
    <property type="component" value="Unassembled WGS sequence"/>
</dbReference>
<organism evidence="4 5">
    <name type="scientific">Planobacterium oryzisoli</name>
    <dbReference type="NCBI Taxonomy" id="2771435"/>
    <lineage>
        <taxon>Bacteria</taxon>
        <taxon>Pseudomonadati</taxon>
        <taxon>Bacteroidota</taxon>
        <taxon>Flavobacteriia</taxon>
        <taxon>Flavobacteriales</taxon>
        <taxon>Weeksellaceae</taxon>
        <taxon>Chryseobacterium group</taxon>
        <taxon>Chryseobacterium</taxon>
    </lineage>
</organism>
<keyword evidence="5" id="KW-1185">Reference proteome</keyword>
<dbReference type="InterPro" id="IPR011042">
    <property type="entry name" value="6-blade_b-propeller_TolB-like"/>
</dbReference>
<evidence type="ECO:0000256" key="1">
    <source>
        <dbReference type="SAM" id="MobiDB-lite"/>
    </source>
</evidence>
<name>A0A930YW73_9FLAO</name>
<dbReference type="SUPFAM" id="SSF50952">
    <property type="entry name" value="Soluble quinoprotein glucose dehydrogenase"/>
    <property type="match status" value="1"/>
</dbReference>
<dbReference type="InterPro" id="IPR011041">
    <property type="entry name" value="Quinoprot_gluc/sorb_DH_b-prop"/>
</dbReference>
<evidence type="ECO:0000256" key="2">
    <source>
        <dbReference type="SAM" id="SignalP"/>
    </source>
</evidence>
<proteinExistence type="predicted"/>
<accession>A0A930YW73</accession>
<feature type="domain" description="Glucose/Sorbosone dehydrogenase" evidence="3">
    <location>
        <begin position="78"/>
        <end position="402"/>
    </location>
</feature>
<dbReference type="PANTHER" id="PTHR19328">
    <property type="entry name" value="HEDGEHOG-INTERACTING PROTEIN"/>
    <property type="match status" value="1"/>
</dbReference>
<sequence length="407" mass="44586">MKSIILIPALLLSFLQLGCKNGTATTDTGKIPDLESSGPETASRNTDFAPAFDGQTRVKGIKTSTAFEVDILAQDLGRPWAVVNLPDNRLLISEKSGHLLIVSTDGKSKKKITGMPQVDANAQGGLLDVALDPSFATNRILYFSYSEPYGGVNHTAIAKARLSTDESRVEDVQVIFRATPSYAGRLHYGSRLAFDKQGALYATIGERSDKPMRVLAQDQSTYLGKVLKLTQDGKAYPGNPQISGWKPEIYSTGHRNPQGLAIHPADGSIWESEMGPRGGDEINRIQPGMNYGWPTITYGEEYSGLTIGDGISQKEGLEQPVYFWDPSVSPSGMDFYTGSIAEWKNNLMVGCLSGEKIIRLKIENNKVVGEEWLLENYGERFRDVLSGRDGHLYAVTDSGKLFRVRAK</sequence>
<gene>
    <name evidence="4" type="ORF">IC612_06660</name>
</gene>
<feature type="region of interest" description="Disordered" evidence="1">
    <location>
        <begin position="26"/>
        <end position="48"/>
    </location>
</feature>
<reference evidence="4" key="1">
    <citation type="submission" date="2020-11" db="EMBL/GenBank/DDBJ databases">
        <title>Genome seq and assembly of Planobacterium sp.</title>
        <authorList>
            <person name="Chhetri G."/>
        </authorList>
    </citation>
    <scope>NUCLEOTIDE SEQUENCE</scope>
    <source>
        <strain evidence="4">GCR5</strain>
    </source>
</reference>
<keyword evidence="2" id="KW-0732">Signal</keyword>
<dbReference type="Pfam" id="PF07995">
    <property type="entry name" value="GSDH"/>
    <property type="match status" value="1"/>
</dbReference>
<dbReference type="RefSeq" id="WP_194739403.1">
    <property type="nucleotide sequence ID" value="NZ_JADKYY010000007.1"/>
</dbReference>
<dbReference type="AlphaFoldDB" id="A0A930YW73"/>
<dbReference type="InterPro" id="IPR012938">
    <property type="entry name" value="Glc/Sorbosone_DH"/>
</dbReference>
<dbReference type="EMBL" id="JADKYY010000007">
    <property type="protein sequence ID" value="MBF5027475.1"/>
    <property type="molecule type" value="Genomic_DNA"/>
</dbReference>
<comment type="caution">
    <text evidence="4">The sequence shown here is derived from an EMBL/GenBank/DDBJ whole genome shotgun (WGS) entry which is preliminary data.</text>
</comment>
<evidence type="ECO:0000313" key="4">
    <source>
        <dbReference type="EMBL" id="MBF5027475.1"/>
    </source>
</evidence>
<evidence type="ECO:0000259" key="3">
    <source>
        <dbReference type="Pfam" id="PF07995"/>
    </source>
</evidence>
<feature type="signal peptide" evidence="2">
    <location>
        <begin position="1"/>
        <end position="24"/>
    </location>
</feature>
<feature type="chain" id="PRO_5037968381" evidence="2">
    <location>
        <begin position="25"/>
        <end position="407"/>
    </location>
</feature>
<protein>
    <submittedName>
        <fullName evidence="4">PQQ-dependent sugar dehydrogenase</fullName>
    </submittedName>
</protein>